<accession>A0ACD5VUF0</accession>
<evidence type="ECO:0000313" key="2">
    <source>
        <dbReference type="Proteomes" id="UP001732700"/>
    </source>
</evidence>
<organism evidence="1 2">
    <name type="scientific">Avena sativa</name>
    <name type="common">Oat</name>
    <dbReference type="NCBI Taxonomy" id="4498"/>
    <lineage>
        <taxon>Eukaryota</taxon>
        <taxon>Viridiplantae</taxon>
        <taxon>Streptophyta</taxon>
        <taxon>Embryophyta</taxon>
        <taxon>Tracheophyta</taxon>
        <taxon>Spermatophyta</taxon>
        <taxon>Magnoliopsida</taxon>
        <taxon>Liliopsida</taxon>
        <taxon>Poales</taxon>
        <taxon>Poaceae</taxon>
        <taxon>BOP clade</taxon>
        <taxon>Pooideae</taxon>
        <taxon>Poodae</taxon>
        <taxon>Poeae</taxon>
        <taxon>Poeae Chloroplast Group 1 (Aveneae type)</taxon>
        <taxon>Aveninae</taxon>
        <taxon>Avena</taxon>
    </lineage>
</organism>
<proteinExistence type="predicted"/>
<keyword evidence="2" id="KW-1185">Reference proteome</keyword>
<dbReference type="EnsemblPlants" id="AVESA.00010b.r2.3DG0518190.1">
    <property type="protein sequence ID" value="AVESA.00010b.r2.3DG0518190.1.CDS"/>
    <property type="gene ID" value="AVESA.00010b.r2.3DG0518190"/>
</dbReference>
<reference evidence="1" key="1">
    <citation type="submission" date="2021-05" db="EMBL/GenBank/DDBJ databases">
        <authorList>
            <person name="Scholz U."/>
            <person name="Mascher M."/>
            <person name="Fiebig A."/>
        </authorList>
    </citation>
    <scope>NUCLEOTIDE SEQUENCE [LARGE SCALE GENOMIC DNA]</scope>
</reference>
<protein>
    <submittedName>
        <fullName evidence="1">Uncharacterized protein</fullName>
    </submittedName>
</protein>
<reference evidence="1" key="2">
    <citation type="submission" date="2025-09" db="UniProtKB">
        <authorList>
            <consortium name="EnsemblPlants"/>
        </authorList>
    </citation>
    <scope>IDENTIFICATION</scope>
</reference>
<evidence type="ECO:0000313" key="1">
    <source>
        <dbReference type="EnsemblPlants" id="AVESA.00010b.r2.3DG0518190.1.CDS"/>
    </source>
</evidence>
<dbReference type="Proteomes" id="UP001732700">
    <property type="component" value="Chromosome 3D"/>
</dbReference>
<name>A0ACD5VUF0_AVESA</name>
<sequence>MSAGHPRKRPTSSDQHRSRPKRPKLERSLLSLSSHVRLRWDGASRRVVPAEDQIGISWSRLAPFVDAPPRRRASRLADVASVPREVFALENLRRVLSYEVWDKCLTEADMKFLAQFLPTGTNTEETVHSLLTGKNHHFGNPLLTWSSSLCYGDLHPDAVLTKERQIRADMKAYRAHLNEYHSYITDTLTKWKDRWLTCHNPETFSRDNLTKQRRGDRGGNGMSSKPPNNNAIPIKVVLNGDVTKFMSYIKITRSQHDLVKRMKQSGDGIQTKNLTAVIGDIDNFPIKPYETLMEDEKKKLHVYWAILSSKELPAAVEARQERKSMAQNLRTSLCLELAERSMPAAEEAEQVADRTAYQKGGISDEEEESVDHSPEDVSQAGHNSSAVPGDEDDNDTSDTDTSTDSHDSTDQDVNGTSDTGTSTDSHDSPNMSDQDAMDMNNTNITTQSQGSADEQDQELENNSGMNTSAKSGNSSGRQDEDMEDTSCKDFNAGPEDDDMEDTSCKDTALQDHNIPDMQAREPKAMDHTISPIQGLSSPSMLVQDCTNTSYAGFPIHSNGGLDEQTDDLKNMYYPSASTGHDSTEEMNRMILDQREPDCFTVMPSDSSVLFSKPLHEQNNVEEEGPELKGPAEYQKVLWQSVSPVDSFNRPPGNGLYAEPGALQLKHHLSGGPAASMIDLGIDDRRQHQAHTAALPMCSPASLLQPFTNQLNDEQLLNNVKGIGMVPSYSVGHMNGMKQSVELHSMTNGQIAQPGLVLHSMTNGHLAQSGLVQDQLQLLDERQNGLYSQQVGNTMYSGSALCTQDAFPMAQPQNLAGHVPMDQSDSWFPSEQPSHTNWSGLESNGMVLGQGLPSGDGSLSSVLSQYKQVSSRVQLSDQSLVGRNLVPPHGLGGSMVPSSQDMYVYTQNNNAASSQVDGSLQWAQGSHGNGVAHPSFRQFGGDPWSR</sequence>